<evidence type="ECO:0000256" key="1">
    <source>
        <dbReference type="ARBA" id="ARBA00004443"/>
    </source>
</evidence>
<gene>
    <name evidence="13" type="primary">LOC107064484</name>
</gene>
<evidence type="ECO:0000256" key="9">
    <source>
        <dbReference type="ARBA" id="ARBA00023136"/>
    </source>
</evidence>
<comment type="function">
    <text evidence="11">Component of the ubiquinol-cytochrome c oxidoreductase, a multisubunit transmembrane complex that is part of the mitochondrial electron transport chain which drives oxidative phosphorylation.</text>
</comment>
<dbReference type="PIRSF" id="PIRSF000022">
    <property type="entry name" value="Bc1_14K"/>
    <property type="match status" value="1"/>
</dbReference>
<keyword evidence="4 11" id="KW-0813">Transport</keyword>
<comment type="similarity">
    <text evidence="2 11">Belongs to the UQCRB/QCR7 family.</text>
</comment>
<dbReference type="Pfam" id="PF02271">
    <property type="entry name" value="UCR_14kD"/>
    <property type="match status" value="1"/>
</dbReference>
<evidence type="ECO:0000313" key="12">
    <source>
        <dbReference type="Proteomes" id="UP000694924"/>
    </source>
</evidence>
<evidence type="ECO:0000256" key="4">
    <source>
        <dbReference type="ARBA" id="ARBA00022448"/>
    </source>
</evidence>
<dbReference type="InterPro" id="IPR036544">
    <property type="entry name" value="QCR7_sf"/>
</dbReference>
<keyword evidence="12" id="KW-1185">Reference proteome</keyword>
<evidence type="ECO:0000256" key="3">
    <source>
        <dbReference type="ARBA" id="ARBA00016323"/>
    </source>
</evidence>
<evidence type="ECO:0000256" key="8">
    <source>
        <dbReference type="ARBA" id="ARBA00023128"/>
    </source>
</evidence>
<evidence type="ECO:0000256" key="11">
    <source>
        <dbReference type="PIRNR" id="PIRNR000022"/>
    </source>
</evidence>
<keyword evidence="7 11" id="KW-0249">Electron transport</keyword>
<dbReference type="InterPro" id="IPR003197">
    <property type="entry name" value="QCR7"/>
</dbReference>
<keyword evidence="9 11" id="KW-0472">Membrane</keyword>
<keyword evidence="5 11" id="KW-0679">Respiratory chain</keyword>
<proteinExistence type="inferred from homology"/>
<name>A0ABM1HXI2_POLDO</name>
<dbReference type="RefSeq" id="XP_015172669.1">
    <property type="nucleotide sequence ID" value="XM_015317183.1"/>
</dbReference>
<sequence>MLIKTFQKMLTPAGQKWLYNISGFNKYGLMRDDLRTELDPDVAVAISRLPDHIKDERNFRIIRAMQLDAMKRILPKEQWTQYEDDVLYLTPIVDEVIKEREEKEQWNME</sequence>
<evidence type="ECO:0000256" key="2">
    <source>
        <dbReference type="ARBA" id="ARBA00008554"/>
    </source>
</evidence>
<evidence type="ECO:0000256" key="6">
    <source>
        <dbReference type="ARBA" id="ARBA00022792"/>
    </source>
</evidence>
<dbReference type="PANTHER" id="PTHR12022:SF0">
    <property type="entry name" value="CYTOCHROME B-C1 COMPLEX SUBUNIT 7"/>
    <property type="match status" value="1"/>
</dbReference>
<protein>
    <recommendedName>
        <fullName evidence="3 11">Cytochrome b-c1 complex subunit 7</fullName>
    </recommendedName>
</protein>
<dbReference type="Gene3D" id="1.10.1090.10">
    <property type="entry name" value="Cytochrome b-c1 complex subunit 7"/>
    <property type="match status" value="1"/>
</dbReference>
<evidence type="ECO:0000256" key="10">
    <source>
        <dbReference type="ARBA" id="ARBA00038521"/>
    </source>
</evidence>
<dbReference type="Proteomes" id="UP000694924">
    <property type="component" value="Unplaced"/>
</dbReference>
<dbReference type="GeneID" id="107064484"/>
<evidence type="ECO:0000256" key="5">
    <source>
        <dbReference type="ARBA" id="ARBA00022660"/>
    </source>
</evidence>
<keyword evidence="6 11" id="KW-0999">Mitochondrion inner membrane</keyword>
<evidence type="ECO:0000313" key="13">
    <source>
        <dbReference type="RefSeq" id="XP_015172669.1"/>
    </source>
</evidence>
<organism evidence="12 13">
    <name type="scientific">Polistes dominula</name>
    <name type="common">European paper wasp</name>
    <name type="synonym">Vespa dominula</name>
    <dbReference type="NCBI Taxonomy" id="743375"/>
    <lineage>
        <taxon>Eukaryota</taxon>
        <taxon>Metazoa</taxon>
        <taxon>Ecdysozoa</taxon>
        <taxon>Arthropoda</taxon>
        <taxon>Hexapoda</taxon>
        <taxon>Insecta</taxon>
        <taxon>Pterygota</taxon>
        <taxon>Neoptera</taxon>
        <taxon>Endopterygota</taxon>
        <taxon>Hymenoptera</taxon>
        <taxon>Apocrita</taxon>
        <taxon>Aculeata</taxon>
        <taxon>Vespoidea</taxon>
        <taxon>Vespidae</taxon>
        <taxon>Polistinae</taxon>
        <taxon>Polistini</taxon>
        <taxon>Polistes</taxon>
    </lineage>
</organism>
<dbReference type="PANTHER" id="PTHR12022">
    <property type="entry name" value="UBIQUINOL-CYTOCHROME C REDUCTASE COMPLEX 14 KD PROTEIN"/>
    <property type="match status" value="1"/>
</dbReference>
<comment type="subcellular location">
    <subcellularLocation>
        <location evidence="1">Mitochondrion inner membrane</location>
        <topology evidence="1">Peripheral membrane protein</topology>
        <orientation evidence="1">Matrix side</orientation>
    </subcellularLocation>
</comment>
<dbReference type="SUPFAM" id="SSF81524">
    <property type="entry name" value="14 kDa protein of cytochrome bc1 complex (Ubiquinol-cytochrome c reductase)"/>
    <property type="match status" value="1"/>
</dbReference>
<accession>A0ABM1HXI2</accession>
<reference evidence="13" key="1">
    <citation type="submission" date="2025-08" db="UniProtKB">
        <authorList>
            <consortium name="RefSeq"/>
        </authorList>
    </citation>
    <scope>IDENTIFICATION</scope>
    <source>
        <tissue evidence="13">Whole body</tissue>
    </source>
</reference>
<keyword evidence="8 11" id="KW-0496">Mitochondrion</keyword>
<comment type="subunit">
    <text evidence="10">Component of the ubiquinol-cytochrome c oxidoreductase (cytochrome b-c1 complex, complex III, CIII), a multisubunit enzyme composed of 3 respiratory subunits cytochrome b, cytochrome c1 and Rieske protein, 2 core protein subunits, and additional low-molecular weight protein subunits. The complex exists as an obligatory dimer and forms supercomplexes (SCs) in the inner mitochondrial membrane with cytochrome c oxidase (complex IV, CIV).</text>
</comment>
<evidence type="ECO:0000256" key="7">
    <source>
        <dbReference type="ARBA" id="ARBA00022982"/>
    </source>
</evidence>